<evidence type="ECO:0000259" key="1">
    <source>
        <dbReference type="Pfam" id="PF21527"/>
    </source>
</evidence>
<accession>A0A7Z2VZF4</accession>
<evidence type="ECO:0000313" key="3">
    <source>
        <dbReference type="Proteomes" id="UP000502415"/>
    </source>
</evidence>
<keyword evidence="3" id="KW-1185">Reference proteome</keyword>
<dbReference type="AlphaFoldDB" id="A0A7Z2VZF4"/>
<name>A0A7Z2VZF4_9BURK</name>
<dbReference type="Pfam" id="PF21527">
    <property type="entry name" value="Stv"/>
    <property type="match status" value="1"/>
</dbReference>
<sequence length="152" mass="16373">MKHPIQTTGLDVIFSGHGTFEYTGETIVPEGFEFWVLAPPGATIADATGQALENRDLISMLGIKNPSSNVLVSDTPVHYAAGEKAPNYLLHPPRGIHLKPGGPHIIGVESPTSLSALWQRAEPFRIEGGIVRCFWAACTAIEHAKNPLVLAR</sequence>
<gene>
    <name evidence="2" type="ORF">HH212_19590</name>
</gene>
<evidence type="ECO:0000313" key="2">
    <source>
        <dbReference type="EMBL" id="QJE01949.1"/>
    </source>
</evidence>
<dbReference type="Proteomes" id="UP000502415">
    <property type="component" value="Chromosome"/>
</dbReference>
<organism evidence="2 3">
    <name type="scientific">Massilia forsythiae</name>
    <dbReference type="NCBI Taxonomy" id="2728020"/>
    <lineage>
        <taxon>Bacteria</taxon>
        <taxon>Pseudomonadati</taxon>
        <taxon>Pseudomonadota</taxon>
        <taxon>Betaproteobacteria</taxon>
        <taxon>Burkholderiales</taxon>
        <taxon>Oxalobacteraceae</taxon>
        <taxon>Telluria group</taxon>
        <taxon>Massilia</taxon>
    </lineage>
</organism>
<dbReference type="KEGG" id="mfy:HH212_19590"/>
<reference evidence="2 3" key="1">
    <citation type="submission" date="2020-04" db="EMBL/GenBank/DDBJ databases">
        <title>Genome sequencing of novel species.</title>
        <authorList>
            <person name="Heo J."/>
            <person name="Kim S.-J."/>
            <person name="Kim J.-S."/>
            <person name="Hong S.-B."/>
            <person name="Kwon S.-W."/>
        </authorList>
    </citation>
    <scope>NUCLEOTIDE SEQUENCE [LARGE SCALE GENOMIC DNA]</scope>
    <source>
        <strain evidence="2 3">GN2-R2</strain>
    </source>
</reference>
<feature type="domain" description="Putative adhesin Stv" evidence="1">
    <location>
        <begin position="12"/>
        <end position="139"/>
    </location>
</feature>
<protein>
    <recommendedName>
        <fullName evidence="1">Putative adhesin Stv domain-containing protein</fullName>
    </recommendedName>
</protein>
<dbReference type="EMBL" id="CP051685">
    <property type="protein sequence ID" value="QJE01949.1"/>
    <property type="molecule type" value="Genomic_DNA"/>
</dbReference>
<dbReference type="RefSeq" id="WP_170204036.1">
    <property type="nucleotide sequence ID" value="NZ_CP051685.1"/>
</dbReference>
<dbReference type="InterPro" id="IPR049002">
    <property type="entry name" value="Stv"/>
</dbReference>
<proteinExistence type="predicted"/>